<gene>
    <name evidence="2" type="ORF">CCAM_LOCUS6024</name>
</gene>
<dbReference type="Proteomes" id="UP000595140">
    <property type="component" value="Unassembled WGS sequence"/>
</dbReference>
<dbReference type="Pfam" id="PF18631">
    <property type="entry name" value="Cucumopine_C"/>
    <property type="match status" value="1"/>
</dbReference>
<feature type="domain" description="Cucumopine synthase C-terminal helical bundle" evidence="1">
    <location>
        <begin position="171"/>
        <end position="301"/>
    </location>
</feature>
<dbReference type="SUPFAM" id="SSF50891">
    <property type="entry name" value="Cyclophilin-like"/>
    <property type="match status" value="1"/>
</dbReference>
<dbReference type="AlphaFoldDB" id="A0A484KHA3"/>
<dbReference type="InterPro" id="IPR029000">
    <property type="entry name" value="Cyclophilin-like_dom_sf"/>
</dbReference>
<evidence type="ECO:0000313" key="2">
    <source>
        <dbReference type="EMBL" id="VFQ64248.1"/>
    </source>
</evidence>
<reference evidence="2 3" key="1">
    <citation type="submission" date="2018-04" db="EMBL/GenBank/DDBJ databases">
        <authorList>
            <person name="Vogel A."/>
        </authorList>
    </citation>
    <scope>NUCLEOTIDE SEQUENCE [LARGE SCALE GENOMIC DNA]</scope>
</reference>
<proteinExistence type="predicted"/>
<name>A0A484KHA3_9ASTE</name>
<keyword evidence="3" id="KW-1185">Reference proteome</keyword>
<protein>
    <recommendedName>
        <fullName evidence="1">Cucumopine synthase C-terminal helical bundle domain-containing protein</fullName>
    </recommendedName>
</protein>
<evidence type="ECO:0000259" key="1">
    <source>
        <dbReference type="Pfam" id="PF18631"/>
    </source>
</evidence>
<accession>A0A484KHA3</accession>
<dbReference type="InterPro" id="IPR040602">
    <property type="entry name" value="Cucumopine_C"/>
</dbReference>
<evidence type="ECO:0000313" key="3">
    <source>
        <dbReference type="Proteomes" id="UP000595140"/>
    </source>
</evidence>
<dbReference type="EMBL" id="OOIL02000382">
    <property type="protein sequence ID" value="VFQ64248.1"/>
    <property type="molecule type" value="Genomic_DNA"/>
</dbReference>
<dbReference type="Gene3D" id="2.40.100.20">
    <property type="match status" value="1"/>
</dbReference>
<dbReference type="OrthoDB" id="5049228at2759"/>
<sequence>MPQAARMIQIKVADRTIRARLMEEENPEVVKLVCAQLPLRSFALHTNVSGQGLVLPTPITYVGAGHMVDRHPGSIYLFAPGQSIVITYGDTKESAPVNRFAVVLKDDMRELRAAGKSVFDSTLATAQHSIVPAAVSICDDAENVRVTSSLGLPDAGPTKFTGGWKSVEALFRHEAKRVLQEEPDEVFASFAGFVPTGMGTGGNVLPVWMHTWCCLMTDGPSTLYHFLRDSDLPSMTLPMMRDLTRYHLLQPFNHFEFLADLGLPKFKAWGKMYSSALADLESLEEYKQLTAALLTLVNVYLRRVQSRFPFHLGRAFPRVTKDEILKLSGLCY</sequence>
<organism evidence="2 3">
    <name type="scientific">Cuscuta campestris</name>
    <dbReference type="NCBI Taxonomy" id="132261"/>
    <lineage>
        <taxon>Eukaryota</taxon>
        <taxon>Viridiplantae</taxon>
        <taxon>Streptophyta</taxon>
        <taxon>Embryophyta</taxon>
        <taxon>Tracheophyta</taxon>
        <taxon>Spermatophyta</taxon>
        <taxon>Magnoliopsida</taxon>
        <taxon>eudicotyledons</taxon>
        <taxon>Gunneridae</taxon>
        <taxon>Pentapetalae</taxon>
        <taxon>asterids</taxon>
        <taxon>lamiids</taxon>
        <taxon>Solanales</taxon>
        <taxon>Convolvulaceae</taxon>
        <taxon>Cuscuteae</taxon>
        <taxon>Cuscuta</taxon>
        <taxon>Cuscuta subgen. Grammica</taxon>
        <taxon>Cuscuta sect. Cleistogrammica</taxon>
    </lineage>
</organism>